<proteinExistence type="predicted"/>
<dbReference type="EMBL" id="HE663493">
    <property type="protein sequence ID" value="CCG07973.1"/>
    <property type="molecule type" value="Genomic_DNA"/>
</dbReference>
<dbReference type="SUPFAM" id="SSF158472">
    <property type="entry name" value="HAMP domain-like"/>
    <property type="match status" value="1"/>
</dbReference>
<evidence type="ECO:0000256" key="5">
    <source>
        <dbReference type="ARBA" id="ARBA00022679"/>
    </source>
</evidence>
<dbReference type="PANTHER" id="PTHR42878">
    <property type="entry name" value="TWO-COMPONENT HISTIDINE KINASE"/>
    <property type="match status" value="1"/>
</dbReference>
<evidence type="ECO:0000256" key="1">
    <source>
        <dbReference type="ARBA" id="ARBA00000085"/>
    </source>
</evidence>
<dbReference type="InterPro" id="IPR005467">
    <property type="entry name" value="His_kinase_dom"/>
</dbReference>
<gene>
    <name evidence="10" type="ORF">RSPPHO_01347</name>
</gene>
<dbReference type="GO" id="GO:0030295">
    <property type="term" value="F:protein kinase activator activity"/>
    <property type="evidence" value="ECO:0007669"/>
    <property type="project" value="TreeGrafter"/>
</dbReference>
<feature type="transmembrane region" description="Helical" evidence="7">
    <location>
        <begin position="46"/>
        <end position="64"/>
    </location>
</feature>
<dbReference type="KEGG" id="rpm:RSPPHO_01347"/>
<dbReference type="Gene3D" id="6.10.340.10">
    <property type="match status" value="1"/>
</dbReference>
<keyword evidence="5 10" id="KW-0808">Transferase</keyword>
<keyword evidence="11" id="KW-1185">Reference proteome</keyword>
<evidence type="ECO:0000313" key="10">
    <source>
        <dbReference type="EMBL" id="CCG07973.1"/>
    </source>
</evidence>
<dbReference type="AlphaFoldDB" id="H6SJ08"/>
<dbReference type="HOGENOM" id="CLU_504196_0_0_5"/>
<keyword evidence="7" id="KW-1133">Transmembrane helix</keyword>
<keyword evidence="7" id="KW-0812">Transmembrane</keyword>
<dbReference type="eggNOG" id="COG4251">
    <property type="taxonomic scope" value="Bacteria"/>
</dbReference>
<dbReference type="InterPro" id="IPR035965">
    <property type="entry name" value="PAS-like_dom_sf"/>
</dbReference>
<dbReference type="GO" id="GO:0007234">
    <property type="term" value="P:osmosensory signaling via phosphorelay pathway"/>
    <property type="evidence" value="ECO:0007669"/>
    <property type="project" value="TreeGrafter"/>
</dbReference>
<dbReference type="PATRIC" id="fig|1150469.3.peg.1522"/>
<dbReference type="Gene3D" id="3.30.450.20">
    <property type="entry name" value="PAS domain"/>
    <property type="match status" value="1"/>
</dbReference>
<dbReference type="InterPro" id="IPR036097">
    <property type="entry name" value="HisK_dim/P_sf"/>
</dbReference>
<dbReference type="SMART" id="SM00388">
    <property type="entry name" value="HisKA"/>
    <property type="match status" value="1"/>
</dbReference>
<dbReference type="Pfam" id="PF00672">
    <property type="entry name" value="HAMP"/>
    <property type="match status" value="1"/>
</dbReference>
<keyword evidence="4" id="KW-0597">Phosphoprotein</keyword>
<keyword evidence="7" id="KW-0472">Membrane</keyword>
<evidence type="ECO:0000256" key="2">
    <source>
        <dbReference type="ARBA" id="ARBA00004370"/>
    </source>
</evidence>
<evidence type="ECO:0000259" key="8">
    <source>
        <dbReference type="PROSITE" id="PS50109"/>
    </source>
</evidence>
<evidence type="ECO:0000256" key="6">
    <source>
        <dbReference type="ARBA" id="ARBA00022777"/>
    </source>
</evidence>
<dbReference type="SMART" id="SM00387">
    <property type="entry name" value="HATPase_c"/>
    <property type="match status" value="1"/>
</dbReference>
<dbReference type="PRINTS" id="PR00344">
    <property type="entry name" value="BCTRLSENSOR"/>
</dbReference>
<evidence type="ECO:0000256" key="4">
    <source>
        <dbReference type="ARBA" id="ARBA00022553"/>
    </source>
</evidence>
<evidence type="ECO:0000313" key="11">
    <source>
        <dbReference type="Proteomes" id="UP000033220"/>
    </source>
</evidence>
<dbReference type="GO" id="GO:0000155">
    <property type="term" value="F:phosphorelay sensor kinase activity"/>
    <property type="evidence" value="ECO:0007669"/>
    <property type="project" value="InterPro"/>
</dbReference>
<accession>H6SJ08</accession>
<dbReference type="Pfam" id="PF00512">
    <property type="entry name" value="HisKA"/>
    <property type="match status" value="1"/>
</dbReference>
<evidence type="ECO:0000256" key="3">
    <source>
        <dbReference type="ARBA" id="ARBA00012438"/>
    </source>
</evidence>
<organism evidence="10 11">
    <name type="scientific">Pararhodospirillum photometricum DSM 122</name>
    <dbReference type="NCBI Taxonomy" id="1150469"/>
    <lineage>
        <taxon>Bacteria</taxon>
        <taxon>Pseudomonadati</taxon>
        <taxon>Pseudomonadota</taxon>
        <taxon>Alphaproteobacteria</taxon>
        <taxon>Rhodospirillales</taxon>
        <taxon>Rhodospirillaceae</taxon>
        <taxon>Pararhodospirillum</taxon>
    </lineage>
</organism>
<dbReference type="CDD" id="cd06225">
    <property type="entry name" value="HAMP"/>
    <property type="match status" value="1"/>
</dbReference>
<dbReference type="InterPro" id="IPR003594">
    <property type="entry name" value="HATPase_dom"/>
</dbReference>
<feature type="domain" description="Histidine kinase" evidence="8">
    <location>
        <begin position="305"/>
        <end position="520"/>
    </location>
</feature>
<dbReference type="Gene3D" id="3.30.565.10">
    <property type="entry name" value="Histidine kinase-like ATPase, C-terminal domain"/>
    <property type="match status" value="1"/>
</dbReference>
<dbReference type="STRING" id="1150469.RSPPHO_01347"/>
<comment type="catalytic activity">
    <reaction evidence="1">
        <text>ATP + protein L-histidine = ADP + protein N-phospho-L-histidine.</text>
        <dbReference type="EC" id="2.7.13.3"/>
    </reaction>
</comment>
<dbReference type="SMART" id="SM00304">
    <property type="entry name" value="HAMP"/>
    <property type="match status" value="1"/>
</dbReference>
<dbReference type="PROSITE" id="PS50885">
    <property type="entry name" value="HAMP"/>
    <property type="match status" value="1"/>
</dbReference>
<dbReference type="Gene3D" id="1.10.287.130">
    <property type="match status" value="1"/>
</dbReference>
<feature type="domain" description="HAMP" evidence="9">
    <location>
        <begin position="65"/>
        <end position="117"/>
    </location>
</feature>
<sequence>MEVGGQRYALEIAPVDEPAPLGWQVINIVPATIYHAPLEEGNRETLWLILVSVALMAGIMALVARHILRPLDTLTCSVQAVARGDYSRRLDTTRADEIGDLARAVDALTQQLDSSRATLERRLTDISAAEARFETLFESAEIAIWNEDFTDLAGRLEILRHQGVVDLRAHLRQTPELVWELLACVRVRHVNRASLRLFGARDEAEILSGLARIVTPETHGVLINKFCAVWARESVFQSETVLRTLGGERRVVLLSFPVPQTAEGLAAVPVSFLDVTPIRKAEDRLRRNTLELERSNSDLESFAYASAHDLREPLRNITSYTTLLSRRLADRLEPEEQEFFHYVHQGALRMDDLVCDLLEFSRIGRPGRPLEPVDLADVTERLLRAPIEAGAETEGAASLPVVLGIPADLEKLYTNLLGNALKYRSPDRPLRLTFGAVPEGSFWRLWLRDNGIGLQPGQGYEERIFRLFQRLHGRAEYGGGTGIGLAICRKVVEHHGGRMWVESPGLDQGTTFFFTLPAPPPRVGPPGSVFGRMELLPKDP</sequence>
<dbReference type="InterPro" id="IPR003660">
    <property type="entry name" value="HAMP_dom"/>
</dbReference>
<dbReference type="Proteomes" id="UP000033220">
    <property type="component" value="Chromosome DSM 122"/>
</dbReference>
<name>H6SJ08_PARPM</name>
<dbReference type="InterPro" id="IPR050351">
    <property type="entry name" value="BphY/WalK/GraS-like"/>
</dbReference>
<comment type="subcellular location">
    <subcellularLocation>
        <location evidence="2">Membrane</location>
    </subcellularLocation>
</comment>
<dbReference type="InterPro" id="IPR004358">
    <property type="entry name" value="Sig_transdc_His_kin-like_C"/>
</dbReference>
<dbReference type="GO" id="GO:0016020">
    <property type="term" value="C:membrane"/>
    <property type="evidence" value="ECO:0007669"/>
    <property type="project" value="UniProtKB-SubCell"/>
</dbReference>
<dbReference type="InterPro" id="IPR036890">
    <property type="entry name" value="HATPase_C_sf"/>
</dbReference>
<dbReference type="PROSITE" id="PS50109">
    <property type="entry name" value="HIS_KIN"/>
    <property type="match status" value="1"/>
</dbReference>
<keyword evidence="6" id="KW-0418">Kinase</keyword>
<protein>
    <recommendedName>
        <fullName evidence="3">histidine kinase</fullName>
        <ecNumber evidence="3">2.7.13.3</ecNumber>
    </recommendedName>
</protein>
<dbReference type="Pfam" id="PF02518">
    <property type="entry name" value="HATPase_c"/>
    <property type="match status" value="1"/>
</dbReference>
<dbReference type="OrthoDB" id="9795133at2"/>
<dbReference type="PANTHER" id="PTHR42878:SF15">
    <property type="entry name" value="BACTERIOPHYTOCHROME"/>
    <property type="match status" value="1"/>
</dbReference>
<evidence type="ECO:0000259" key="9">
    <source>
        <dbReference type="PROSITE" id="PS50885"/>
    </source>
</evidence>
<evidence type="ECO:0000256" key="7">
    <source>
        <dbReference type="SAM" id="Phobius"/>
    </source>
</evidence>
<dbReference type="InterPro" id="IPR003661">
    <property type="entry name" value="HisK_dim/P_dom"/>
</dbReference>
<dbReference type="SUPFAM" id="SSF55785">
    <property type="entry name" value="PYP-like sensor domain (PAS domain)"/>
    <property type="match status" value="1"/>
</dbReference>
<dbReference type="GO" id="GO:0000156">
    <property type="term" value="F:phosphorelay response regulator activity"/>
    <property type="evidence" value="ECO:0007669"/>
    <property type="project" value="TreeGrafter"/>
</dbReference>
<reference evidence="10 11" key="1">
    <citation type="submission" date="2012-02" db="EMBL/GenBank/DDBJ databases">
        <title>Shotgun genome sequence of Phaeospirillum photometricum DSM 122.</title>
        <authorList>
            <person name="Duquesne K."/>
            <person name="Sturgis J."/>
        </authorList>
    </citation>
    <scope>NUCLEOTIDE SEQUENCE [LARGE SCALE GENOMIC DNA]</scope>
    <source>
        <strain evidence="11">DSM122</strain>
    </source>
</reference>
<dbReference type="SUPFAM" id="SSF47384">
    <property type="entry name" value="Homodimeric domain of signal transducing histidine kinase"/>
    <property type="match status" value="1"/>
</dbReference>
<dbReference type="EC" id="2.7.13.3" evidence="3"/>
<dbReference type="CDD" id="cd00082">
    <property type="entry name" value="HisKA"/>
    <property type="match status" value="1"/>
</dbReference>
<dbReference type="SUPFAM" id="SSF55874">
    <property type="entry name" value="ATPase domain of HSP90 chaperone/DNA topoisomerase II/histidine kinase"/>
    <property type="match status" value="1"/>
</dbReference>